<evidence type="ECO:0000259" key="1">
    <source>
        <dbReference type="Pfam" id="PF21880"/>
    </source>
</evidence>
<reference evidence="2 3" key="1">
    <citation type="submission" date="2020-08" db="EMBL/GenBank/DDBJ databases">
        <title>Genomic Encyclopedia of Type Strains, Phase IV (KMG-IV): sequencing the most valuable type-strain genomes for metagenomic binning, comparative biology and taxonomic classification.</title>
        <authorList>
            <person name="Goeker M."/>
        </authorList>
    </citation>
    <scope>NUCLEOTIDE SEQUENCE [LARGE SCALE GENOMIC DNA]</scope>
    <source>
        <strain evidence="2 3">DSM 4731</strain>
    </source>
</reference>
<protein>
    <recommendedName>
        <fullName evidence="1">DUF6916 domain-containing protein</fullName>
    </recommendedName>
</protein>
<proteinExistence type="predicted"/>
<dbReference type="RefSeq" id="WP_183217286.1">
    <property type="nucleotide sequence ID" value="NZ_CAJFZW010000042.1"/>
</dbReference>
<dbReference type="Pfam" id="PF21880">
    <property type="entry name" value="DUF6916"/>
    <property type="match status" value="1"/>
</dbReference>
<dbReference type="Proteomes" id="UP000527324">
    <property type="component" value="Unassembled WGS sequence"/>
</dbReference>
<dbReference type="AlphaFoldDB" id="A0A7W9C810"/>
<dbReference type="InterPro" id="IPR054209">
    <property type="entry name" value="DUF6916"/>
</dbReference>
<feature type="domain" description="DUF6916" evidence="1">
    <location>
        <begin position="3"/>
        <end position="91"/>
    </location>
</feature>
<keyword evidence="3" id="KW-1185">Reference proteome</keyword>
<evidence type="ECO:0000313" key="2">
    <source>
        <dbReference type="EMBL" id="MBB5740690.1"/>
    </source>
</evidence>
<gene>
    <name evidence="2" type="ORF">GGQ93_002419</name>
</gene>
<sequence>MPSLQSFAGVAHEAFDLSVGEATMPLTLVEVAPLPATGLNPQPFSLVFRGTSAIVLPQKMYSLSNATLGRLSIFLVPIGRDPAGVLYQAVFN</sequence>
<name>A0A7W9C810_9CAUL</name>
<comment type="caution">
    <text evidence="2">The sequence shown here is derived from an EMBL/GenBank/DDBJ whole genome shotgun (WGS) entry which is preliminary data.</text>
</comment>
<dbReference type="EMBL" id="JACHOQ010000006">
    <property type="protein sequence ID" value="MBB5740690.1"/>
    <property type="molecule type" value="Genomic_DNA"/>
</dbReference>
<dbReference type="GeneID" id="88838955"/>
<evidence type="ECO:0000313" key="3">
    <source>
        <dbReference type="Proteomes" id="UP000527324"/>
    </source>
</evidence>
<accession>A0A7W9C810</accession>
<organism evidence="2 3">
    <name type="scientific">Brevundimonas aurantiaca</name>
    <dbReference type="NCBI Taxonomy" id="74316"/>
    <lineage>
        <taxon>Bacteria</taxon>
        <taxon>Pseudomonadati</taxon>
        <taxon>Pseudomonadota</taxon>
        <taxon>Alphaproteobacteria</taxon>
        <taxon>Caulobacterales</taxon>
        <taxon>Caulobacteraceae</taxon>
        <taxon>Brevundimonas</taxon>
    </lineage>
</organism>